<dbReference type="PANTHER" id="PTHR42886">
    <property type="entry name" value="RE40534P-RELATED"/>
    <property type="match status" value="1"/>
</dbReference>
<keyword evidence="5" id="KW-1185">Reference proteome</keyword>
<sequence>MKVSRVKCNIRLLMESLKRDAESRTVEIPWWIRFTRWRQQSLKEGRASESQLLELNRQSLQQVDVPVGDGKQEFIHTVLGGTSNQPPLVMAPGYAAGLGFYWRNVDGLSPHFQLLAFDWLGTGLSGRPAFVAQGRQASEDFFVESLNNWRIKMGLDKFLLMGHSLGGYLSACYALKYPQHVSHLLLVCPAGVPEAPENWQSNIMQNATNTRKTLFKTFVWAWEKGVTPGSVIRTLGPLGPRLIDGYVSNRFRQHGQPLNDNEYNIFKRYFYQIIAAPGSGEYALRHLLAPGAWAHAPLEHRLHELTVPVTFIYGEEDWMQPKHAVKLCERLKEERSPKVESDLKVEIIPNAGHFVFLEQPQLFDRAVLDACASHLGEAEHQKASSGIPGAVEMSRSDDSSEWSFKADVDQASSEYAPAS</sequence>
<comment type="caution">
    <text evidence="4">The sequence shown here is derived from an EMBL/GenBank/DDBJ whole genome shotgun (WGS) entry which is preliminary data.</text>
</comment>
<dbReference type="PRINTS" id="PR00111">
    <property type="entry name" value="ABHYDROLASE"/>
</dbReference>
<dbReference type="EMBL" id="BEGY01000010">
    <property type="protein sequence ID" value="GAX75111.1"/>
    <property type="molecule type" value="Genomic_DNA"/>
</dbReference>
<dbReference type="AlphaFoldDB" id="A0A250WWB7"/>
<dbReference type="GO" id="GO:0042171">
    <property type="term" value="F:lysophosphatidic acid acyltransferase activity"/>
    <property type="evidence" value="ECO:0007669"/>
    <property type="project" value="TreeGrafter"/>
</dbReference>
<feature type="region of interest" description="Disordered" evidence="2">
    <location>
        <begin position="378"/>
        <end position="419"/>
    </location>
</feature>
<evidence type="ECO:0000259" key="3">
    <source>
        <dbReference type="Pfam" id="PF00561"/>
    </source>
</evidence>
<evidence type="ECO:0000256" key="2">
    <source>
        <dbReference type="SAM" id="MobiDB-lite"/>
    </source>
</evidence>
<evidence type="ECO:0000313" key="5">
    <source>
        <dbReference type="Proteomes" id="UP000232323"/>
    </source>
</evidence>
<reference evidence="4 5" key="1">
    <citation type="submission" date="2017-08" db="EMBL/GenBank/DDBJ databases">
        <title>Acidophilic green algal genome provides insights into adaptation to an acidic environment.</title>
        <authorList>
            <person name="Hirooka S."/>
            <person name="Hirose Y."/>
            <person name="Kanesaki Y."/>
            <person name="Higuchi S."/>
            <person name="Fujiwara T."/>
            <person name="Onuma R."/>
            <person name="Era A."/>
            <person name="Ohbayashi R."/>
            <person name="Uzuka A."/>
            <person name="Nozaki H."/>
            <person name="Yoshikawa H."/>
            <person name="Miyagishima S.Y."/>
        </authorList>
    </citation>
    <scope>NUCLEOTIDE SEQUENCE [LARGE SCALE GENOMIC DNA]</scope>
    <source>
        <strain evidence="4 5">NIES-2499</strain>
    </source>
</reference>
<feature type="compositionally biased region" description="Basic and acidic residues" evidence="2">
    <location>
        <begin position="394"/>
        <end position="408"/>
    </location>
</feature>
<dbReference type="Proteomes" id="UP000232323">
    <property type="component" value="Unassembled WGS sequence"/>
</dbReference>
<dbReference type="GO" id="GO:0006654">
    <property type="term" value="P:phosphatidic acid biosynthetic process"/>
    <property type="evidence" value="ECO:0007669"/>
    <property type="project" value="TreeGrafter"/>
</dbReference>
<dbReference type="InterPro" id="IPR000073">
    <property type="entry name" value="AB_hydrolase_1"/>
</dbReference>
<evidence type="ECO:0000313" key="4">
    <source>
        <dbReference type="EMBL" id="GAX75111.1"/>
    </source>
</evidence>
<organism evidence="4 5">
    <name type="scientific">Chlamydomonas eustigma</name>
    <dbReference type="NCBI Taxonomy" id="1157962"/>
    <lineage>
        <taxon>Eukaryota</taxon>
        <taxon>Viridiplantae</taxon>
        <taxon>Chlorophyta</taxon>
        <taxon>core chlorophytes</taxon>
        <taxon>Chlorophyceae</taxon>
        <taxon>CS clade</taxon>
        <taxon>Chlamydomonadales</taxon>
        <taxon>Chlamydomonadaceae</taxon>
        <taxon>Chlamydomonas</taxon>
    </lineage>
</organism>
<feature type="domain" description="AB hydrolase-1" evidence="3">
    <location>
        <begin position="86"/>
        <end position="213"/>
    </location>
</feature>
<evidence type="ECO:0000256" key="1">
    <source>
        <dbReference type="ARBA" id="ARBA00038097"/>
    </source>
</evidence>
<accession>A0A250WWB7</accession>
<dbReference type="Gene3D" id="3.40.50.1820">
    <property type="entry name" value="alpha/beta hydrolase"/>
    <property type="match status" value="1"/>
</dbReference>
<gene>
    <name evidence="4" type="ORF">CEUSTIGMA_g2555.t1</name>
</gene>
<dbReference type="OrthoDB" id="7457040at2759"/>
<dbReference type="PANTHER" id="PTHR42886:SF29">
    <property type="entry name" value="PUMMELIG, ISOFORM A"/>
    <property type="match status" value="1"/>
</dbReference>
<dbReference type="GO" id="GO:0055088">
    <property type="term" value="P:lipid homeostasis"/>
    <property type="evidence" value="ECO:0007669"/>
    <property type="project" value="TreeGrafter"/>
</dbReference>
<name>A0A250WWB7_9CHLO</name>
<dbReference type="SUPFAM" id="SSF53474">
    <property type="entry name" value="alpha/beta-Hydrolases"/>
    <property type="match status" value="1"/>
</dbReference>
<proteinExistence type="inferred from homology"/>
<protein>
    <recommendedName>
        <fullName evidence="3">AB hydrolase-1 domain-containing protein</fullName>
    </recommendedName>
</protein>
<comment type="similarity">
    <text evidence="1">Belongs to the peptidase S33 family. ABHD4/ABHD5 subfamily.</text>
</comment>
<dbReference type="InterPro" id="IPR029058">
    <property type="entry name" value="AB_hydrolase_fold"/>
</dbReference>
<dbReference type="STRING" id="1157962.A0A250WWB7"/>
<dbReference type="Pfam" id="PF00561">
    <property type="entry name" value="Abhydrolase_1"/>
    <property type="match status" value="1"/>
</dbReference>
<dbReference type="GO" id="GO:0004623">
    <property type="term" value="F:phospholipase A2 activity"/>
    <property type="evidence" value="ECO:0007669"/>
    <property type="project" value="TreeGrafter"/>
</dbReference>